<name>A0A179UN14_BLAGS</name>
<dbReference type="RefSeq" id="XP_031578786.1">
    <property type="nucleotide sequence ID" value="XM_031722016.1"/>
</dbReference>
<gene>
    <name evidence="1" type="ORF">BDBG_05159</name>
</gene>
<organism evidence="1 2">
    <name type="scientific">Blastomyces gilchristii (strain SLH14081)</name>
    <name type="common">Blastomyces dermatitidis</name>
    <dbReference type="NCBI Taxonomy" id="559298"/>
    <lineage>
        <taxon>Eukaryota</taxon>
        <taxon>Fungi</taxon>
        <taxon>Dikarya</taxon>
        <taxon>Ascomycota</taxon>
        <taxon>Pezizomycotina</taxon>
        <taxon>Eurotiomycetes</taxon>
        <taxon>Eurotiomycetidae</taxon>
        <taxon>Onygenales</taxon>
        <taxon>Ajellomycetaceae</taxon>
        <taxon>Blastomyces</taxon>
    </lineage>
</organism>
<evidence type="ECO:0000313" key="2">
    <source>
        <dbReference type="Proteomes" id="UP000002038"/>
    </source>
</evidence>
<dbReference type="VEuPathDB" id="FungiDB:BDBG_05159"/>
<keyword evidence="2" id="KW-1185">Reference proteome</keyword>
<dbReference type="EMBL" id="GG657457">
    <property type="protein sequence ID" value="OAT09364.1"/>
    <property type="molecule type" value="Genomic_DNA"/>
</dbReference>
<dbReference type="Proteomes" id="UP000002038">
    <property type="component" value="Unassembled WGS sequence"/>
</dbReference>
<sequence length="138" mass="15803">MTSWMNLCRRPVKATKTSITTPTPETQTIVPHGQRFFSYLRRGYGALRELSTCQASKDGRWNCPMSSLSIIASRVILAAGTGEFWEILSDPGFEARLIHNNIPINDSMADRCRICMIAGRRDHFKYFLSEYYDRVHPV</sequence>
<evidence type="ECO:0000313" key="1">
    <source>
        <dbReference type="EMBL" id="OAT09364.1"/>
    </source>
</evidence>
<dbReference type="AlphaFoldDB" id="A0A179UN14"/>
<dbReference type="GeneID" id="42528132"/>
<accession>A0A179UN14</accession>
<proteinExistence type="predicted"/>
<dbReference type="KEGG" id="bgh:BDBG_05159"/>
<protein>
    <submittedName>
        <fullName evidence="1">Uncharacterized protein</fullName>
    </submittedName>
</protein>
<reference evidence="2" key="1">
    <citation type="journal article" date="2015" name="PLoS Genet.">
        <title>The dynamic genome and transcriptome of the human fungal pathogen Blastomyces and close relative Emmonsia.</title>
        <authorList>
            <person name="Munoz J.F."/>
            <person name="Gauthier G.M."/>
            <person name="Desjardins C.A."/>
            <person name="Gallo J.E."/>
            <person name="Holder J."/>
            <person name="Sullivan T.D."/>
            <person name="Marty A.J."/>
            <person name="Carmen J.C."/>
            <person name="Chen Z."/>
            <person name="Ding L."/>
            <person name="Gujja S."/>
            <person name="Magrini V."/>
            <person name="Misas E."/>
            <person name="Mitreva M."/>
            <person name="Priest M."/>
            <person name="Saif S."/>
            <person name="Whiston E.A."/>
            <person name="Young S."/>
            <person name="Zeng Q."/>
            <person name="Goldman W.E."/>
            <person name="Mardis E.R."/>
            <person name="Taylor J.W."/>
            <person name="McEwen J.G."/>
            <person name="Clay O.K."/>
            <person name="Klein B.S."/>
            <person name="Cuomo C.A."/>
        </authorList>
    </citation>
    <scope>NUCLEOTIDE SEQUENCE [LARGE SCALE GENOMIC DNA]</scope>
    <source>
        <strain evidence="2">SLH14081</strain>
    </source>
</reference>